<reference evidence="2" key="1">
    <citation type="submission" date="2022-10" db="EMBL/GenBank/DDBJ databases">
        <title>The complete genomes of actinobacterial strains from the NBC collection.</title>
        <authorList>
            <person name="Joergensen T.S."/>
            <person name="Alvarez Arevalo M."/>
            <person name="Sterndorff E.B."/>
            <person name="Faurdal D."/>
            <person name="Vuksanovic O."/>
            <person name="Mourched A.-S."/>
            <person name="Charusanti P."/>
            <person name="Shaw S."/>
            <person name="Blin K."/>
            <person name="Weber T."/>
        </authorList>
    </citation>
    <scope>NUCLEOTIDE SEQUENCE</scope>
    <source>
        <strain evidence="2">NBC_00093</strain>
    </source>
</reference>
<sequence length="133" mass="14097">MSDNALRKQPDPTGDFAIEASPQRTDTDLWAAFHAAQGAGSPTGTGSAPTTDEVLPPGDEHLDPRPLRQRFQASRESDGERQTDPTSAFGGAPATAAADETQGTDGMSDHQLPPGDGSVDRTPLRIRFQEGER</sequence>
<protein>
    <submittedName>
        <fullName evidence="2">Uncharacterized protein</fullName>
    </submittedName>
</protein>
<name>A0AAU2A7M4_9ACTN</name>
<feature type="compositionally biased region" description="Low complexity" evidence="1">
    <location>
        <begin position="35"/>
        <end position="51"/>
    </location>
</feature>
<feature type="compositionally biased region" description="Low complexity" evidence="1">
    <location>
        <begin position="85"/>
        <end position="98"/>
    </location>
</feature>
<organism evidence="2">
    <name type="scientific">Streptomyces sp. NBC_00093</name>
    <dbReference type="NCBI Taxonomy" id="2975649"/>
    <lineage>
        <taxon>Bacteria</taxon>
        <taxon>Bacillati</taxon>
        <taxon>Actinomycetota</taxon>
        <taxon>Actinomycetes</taxon>
        <taxon>Kitasatosporales</taxon>
        <taxon>Streptomycetaceae</taxon>
        <taxon>Streptomyces</taxon>
    </lineage>
</organism>
<dbReference type="AlphaFoldDB" id="A0AAU2A7M4"/>
<feature type="compositionally biased region" description="Basic and acidic residues" evidence="1">
    <location>
        <begin position="73"/>
        <end position="83"/>
    </location>
</feature>
<feature type="region of interest" description="Disordered" evidence="1">
    <location>
        <begin position="1"/>
        <end position="133"/>
    </location>
</feature>
<gene>
    <name evidence="2" type="ORF">OHA22_34310</name>
</gene>
<feature type="compositionally biased region" description="Basic and acidic residues" evidence="1">
    <location>
        <begin position="118"/>
        <end position="133"/>
    </location>
</feature>
<evidence type="ECO:0000313" key="2">
    <source>
        <dbReference type="EMBL" id="WTT20243.1"/>
    </source>
</evidence>
<evidence type="ECO:0000256" key="1">
    <source>
        <dbReference type="SAM" id="MobiDB-lite"/>
    </source>
</evidence>
<dbReference type="EMBL" id="CP108222">
    <property type="protein sequence ID" value="WTT20243.1"/>
    <property type="molecule type" value="Genomic_DNA"/>
</dbReference>
<feature type="compositionally biased region" description="Basic and acidic residues" evidence="1">
    <location>
        <begin position="1"/>
        <end position="10"/>
    </location>
</feature>
<accession>A0AAU2A7M4</accession>
<proteinExistence type="predicted"/>